<evidence type="ECO:0000256" key="3">
    <source>
        <dbReference type="ARBA" id="ARBA00023163"/>
    </source>
</evidence>
<evidence type="ECO:0000256" key="2">
    <source>
        <dbReference type="ARBA" id="ARBA00023125"/>
    </source>
</evidence>
<dbReference type="OrthoDB" id="675031at2759"/>
<dbReference type="GO" id="GO:0003677">
    <property type="term" value="F:DNA binding"/>
    <property type="evidence" value="ECO:0007669"/>
    <property type="project" value="UniProtKB-KW"/>
</dbReference>
<keyword evidence="7" id="KW-1185">Reference proteome</keyword>
<dbReference type="InterPro" id="IPR036093">
    <property type="entry name" value="NAC_dom_sf"/>
</dbReference>
<sequence>MGGKIALQPGLAFRPSDNDLITLFLCPKIAKMPFEQRIINNEDVYSADPAELVGRHRRAMSCGDNFQNNGVHHHNNIIYA</sequence>
<dbReference type="EMBL" id="SPHZ02000001">
    <property type="protein sequence ID" value="KAF0931840.1"/>
    <property type="molecule type" value="Genomic_DNA"/>
</dbReference>
<dbReference type="GO" id="GO:0006355">
    <property type="term" value="P:regulation of DNA-templated transcription"/>
    <property type="evidence" value="ECO:0007669"/>
    <property type="project" value="InterPro"/>
</dbReference>
<accession>A0A6G1F4L4</accession>
<evidence type="ECO:0000256" key="1">
    <source>
        <dbReference type="ARBA" id="ARBA00023015"/>
    </source>
</evidence>
<evidence type="ECO:0000256" key="4">
    <source>
        <dbReference type="ARBA" id="ARBA00023242"/>
    </source>
</evidence>
<keyword evidence="4" id="KW-0539">Nucleus</keyword>
<feature type="domain" description="NAC" evidence="5">
    <location>
        <begin position="7"/>
        <end position="80"/>
    </location>
</feature>
<keyword evidence="2" id="KW-0238">DNA-binding</keyword>
<dbReference type="Gene3D" id="2.170.150.80">
    <property type="entry name" value="NAC domain"/>
    <property type="match status" value="1"/>
</dbReference>
<name>A0A6G1F4L4_9ORYZ</name>
<dbReference type="Proteomes" id="UP000479710">
    <property type="component" value="Unassembled WGS sequence"/>
</dbReference>
<dbReference type="SUPFAM" id="SSF101941">
    <property type="entry name" value="NAC domain"/>
    <property type="match status" value="1"/>
</dbReference>
<dbReference type="Pfam" id="PF02365">
    <property type="entry name" value="NAM"/>
    <property type="match status" value="1"/>
</dbReference>
<evidence type="ECO:0000313" key="6">
    <source>
        <dbReference type="EMBL" id="KAF0931840.1"/>
    </source>
</evidence>
<protein>
    <recommendedName>
        <fullName evidence="5">NAC domain-containing protein</fullName>
    </recommendedName>
</protein>
<evidence type="ECO:0000313" key="7">
    <source>
        <dbReference type="Proteomes" id="UP000479710"/>
    </source>
</evidence>
<keyword evidence="1" id="KW-0805">Transcription regulation</keyword>
<comment type="caution">
    <text evidence="6">The sequence shown here is derived from an EMBL/GenBank/DDBJ whole genome shotgun (WGS) entry which is preliminary data.</text>
</comment>
<evidence type="ECO:0000259" key="5">
    <source>
        <dbReference type="PROSITE" id="PS51005"/>
    </source>
</evidence>
<dbReference type="AlphaFoldDB" id="A0A6G1F4L4"/>
<keyword evidence="3" id="KW-0804">Transcription</keyword>
<dbReference type="InterPro" id="IPR003441">
    <property type="entry name" value="NAC-dom"/>
</dbReference>
<dbReference type="PROSITE" id="PS51005">
    <property type="entry name" value="NAC"/>
    <property type="match status" value="1"/>
</dbReference>
<reference evidence="6 7" key="1">
    <citation type="submission" date="2019-11" db="EMBL/GenBank/DDBJ databases">
        <title>Whole genome sequence of Oryza granulata.</title>
        <authorList>
            <person name="Li W."/>
        </authorList>
    </citation>
    <scope>NUCLEOTIDE SEQUENCE [LARGE SCALE GENOMIC DNA]</scope>
    <source>
        <strain evidence="7">cv. Menghai</strain>
        <tissue evidence="6">Leaf</tissue>
    </source>
</reference>
<proteinExistence type="predicted"/>
<gene>
    <name evidence="6" type="ORF">E2562_005803</name>
</gene>
<organism evidence="6 7">
    <name type="scientific">Oryza meyeriana var. granulata</name>
    <dbReference type="NCBI Taxonomy" id="110450"/>
    <lineage>
        <taxon>Eukaryota</taxon>
        <taxon>Viridiplantae</taxon>
        <taxon>Streptophyta</taxon>
        <taxon>Embryophyta</taxon>
        <taxon>Tracheophyta</taxon>
        <taxon>Spermatophyta</taxon>
        <taxon>Magnoliopsida</taxon>
        <taxon>Liliopsida</taxon>
        <taxon>Poales</taxon>
        <taxon>Poaceae</taxon>
        <taxon>BOP clade</taxon>
        <taxon>Oryzoideae</taxon>
        <taxon>Oryzeae</taxon>
        <taxon>Oryzinae</taxon>
        <taxon>Oryza</taxon>
        <taxon>Oryza meyeriana</taxon>
    </lineage>
</organism>